<comment type="caution">
    <text evidence="2">The sequence shown here is derived from an EMBL/GenBank/DDBJ whole genome shotgun (WGS) entry which is preliminary data.</text>
</comment>
<feature type="chain" id="PRO_5045903294" description="DUF4292 domain-containing protein" evidence="1">
    <location>
        <begin position="22"/>
        <end position="316"/>
    </location>
</feature>
<protein>
    <recommendedName>
        <fullName evidence="4">DUF4292 domain-containing protein</fullName>
    </recommendedName>
</protein>
<keyword evidence="1" id="KW-0732">Signal</keyword>
<accession>A0ABP8NJI3</accession>
<evidence type="ECO:0000313" key="2">
    <source>
        <dbReference type="EMBL" id="GAA4466886.1"/>
    </source>
</evidence>
<evidence type="ECO:0000256" key="1">
    <source>
        <dbReference type="SAM" id="SignalP"/>
    </source>
</evidence>
<reference evidence="3" key="1">
    <citation type="journal article" date="2019" name="Int. J. Syst. Evol. Microbiol.">
        <title>The Global Catalogue of Microorganisms (GCM) 10K type strain sequencing project: providing services to taxonomists for standard genome sequencing and annotation.</title>
        <authorList>
            <consortium name="The Broad Institute Genomics Platform"/>
            <consortium name="The Broad Institute Genome Sequencing Center for Infectious Disease"/>
            <person name="Wu L."/>
            <person name="Ma J."/>
        </authorList>
    </citation>
    <scope>NUCLEOTIDE SEQUENCE [LARGE SCALE GENOMIC DNA]</scope>
    <source>
        <strain evidence="3">JCM 17759</strain>
    </source>
</reference>
<dbReference type="Proteomes" id="UP001500840">
    <property type="component" value="Unassembled WGS sequence"/>
</dbReference>
<organism evidence="2 3">
    <name type="scientific">Novipirellula rosea</name>
    <dbReference type="NCBI Taxonomy" id="1031540"/>
    <lineage>
        <taxon>Bacteria</taxon>
        <taxon>Pseudomonadati</taxon>
        <taxon>Planctomycetota</taxon>
        <taxon>Planctomycetia</taxon>
        <taxon>Pirellulales</taxon>
        <taxon>Pirellulaceae</taxon>
        <taxon>Novipirellula</taxon>
    </lineage>
</organism>
<proteinExistence type="predicted"/>
<feature type="signal peptide" evidence="1">
    <location>
        <begin position="1"/>
        <end position="21"/>
    </location>
</feature>
<evidence type="ECO:0000313" key="3">
    <source>
        <dbReference type="Proteomes" id="UP001500840"/>
    </source>
</evidence>
<keyword evidence="3" id="KW-1185">Reference proteome</keyword>
<dbReference type="RefSeq" id="WP_339937521.1">
    <property type="nucleotide sequence ID" value="NZ_BAABGA010000082.1"/>
</dbReference>
<gene>
    <name evidence="2" type="ORF">GCM10023156_56270</name>
</gene>
<evidence type="ECO:0008006" key="4">
    <source>
        <dbReference type="Google" id="ProtNLM"/>
    </source>
</evidence>
<sequence length="316" mass="34833">MRTWLWIGTLMICFVSGGATCARREAPVPFPPPPVAFNETPSLDELAGVMNRTSSIQQLSTNTASVEVLSMPNIPKLSATLSLQRERRFRLRASLPIVLGAGMDMGSNDEVFWFEVPEGIGMSKTLYYAEHAKYRQQLQRAVLPVDPTWIMDGLGLVQLDPATVVNGPVKREDGKLEIRSVIQMPDGLYQRVYLIEPSAGYVTNQFLYAPDNRLIAQSTATNHRYYAEHQCALPHQVELNLTPAMGQPLRMKITIGSYAVNQLLSGDPQLFTMPQNASQMVDLTTLSATAAAAAATAPTEYTADHHMAMPLRGTLR</sequence>
<name>A0ABP8NJI3_9BACT</name>
<dbReference type="EMBL" id="BAABGA010000082">
    <property type="protein sequence ID" value="GAA4466886.1"/>
    <property type="molecule type" value="Genomic_DNA"/>
</dbReference>